<name>A0A8X6X8L8_9ARAC</name>
<organism evidence="1 2">
    <name type="scientific">Trichonephila inaurata madagascariensis</name>
    <dbReference type="NCBI Taxonomy" id="2747483"/>
    <lineage>
        <taxon>Eukaryota</taxon>
        <taxon>Metazoa</taxon>
        <taxon>Ecdysozoa</taxon>
        <taxon>Arthropoda</taxon>
        <taxon>Chelicerata</taxon>
        <taxon>Arachnida</taxon>
        <taxon>Araneae</taxon>
        <taxon>Araneomorphae</taxon>
        <taxon>Entelegynae</taxon>
        <taxon>Araneoidea</taxon>
        <taxon>Nephilidae</taxon>
        <taxon>Trichonephila</taxon>
        <taxon>Trichonephila inaurata</taxon>
    </lineage>
</organism>
<gene>
    <name evidence="1" type="ORF">TNIN_392881</name>
</gene>
<reference evidence="1" key="1">
    <citation type="submission" date="2020-08" db="EMBL/GenBank/DDBJ databases">
        <title>Multicomponent nature underlies the extraordinary mechanical properties of spider dragline silk.</title>
        <authorList>
            <person name="Kono N."/>
            <person name="Nakamura H."/>
            <person name="Mori M."/>
            <person name="Yoshida Y."/>
            <person name="Ohtoshi R."/>
            <person name="Malay A.D."/>
            <person name="Moran D.A.P."/>
            <person name="Tomita M."/>
            <person name="Numata K."/>
            <person name="Arakawa K."/>
        </authorList>
    </citation>
    <scope>NUCLEOTIDE SEQUENCE</scope>
</reference>
<dbReference type="EMBL" id="BMAV01006638">
    <property type="protein sequence ID" value="GFY48714.1"/>
    <property type="molecule type" value="Genomic_DNA"/>
</dbReference>
<evidence type="ECO:0000313" key="1">
    <source>
        <dbReference type="EMBL" id="GFY48714.1"/>
    </source>
</evidence>
<dbReference type="AlphaFoldDB" id="A0A8X6X8L8"/>
<proteinExistence type="predicted"/>
<comment type="caution">
    <text evidence="1">The sequence shown here is derived from an EMBL/GenBank/DDBJ whole genome shotgun (WGS) entry which is preliminary data.</text>
</comment>
<keyword evidence="2" id="KW-1185">Reference proteome</keyword>
<dbReference type="Proteomes" id="UP000886998">
    <property type="component" value="Unassembled WGS sequence"/>
</dbReference>
<protein>
    <submittedName>
        <fullName evidence="1">Uncharacterized protein</fullName>
    </submittedName>
</protein>
<accession>A0A8X6X8L8</accession>
<evidence type="ECO:0000313" key="2">
    <source>
        <dbReference type="Proteomes" id="UP000886998"/>
    </source>
</evidence>
<sequence>MRSDQNVWLNGDFGYVEKKEVILAHLSLNGICAVYISKGLFELFPVWILGDAPSPSVARRILFTKCTLTKYVREVNLHRIT</sequence>